<proteinExistence type="predicted"/>
<accession>A0AA88HSM3</accession>
<sequence length="209" mass="24306">DTSNDDMNLLVMDDILPSGQRSIVDEEILALSQANSFGQLEEKKMNKMECCHHLYEKVMKFVKMDDANEVMNELETMAKNDVTMKIRSGERKFNNEVIDKPLDYINEAPVVGPGYDIVPERFCYEETQLNWDHCKECNCQDYKPDLSNPLGKVTYYWLDQNYLEVLKLFLQTVLEQNRRTIDEHGKFICLSNHFESPVMSIYGPGEDVI</sequence>
<feature type="non-terminal residue" evidence="1">
    <location>
        <position position="1"/>
    </location>
</feature>
<name>A0AA88HSM3_ARTSF</name>
<organism evidence="1 2">
    <name type="scientific">Artemia franciscana</name>
    <name type="common">Brine shrimp</name>
    <name type="synonym">Artemia sanfranciscana</name>
    <dbReference type="NCBI Taxonomy" id="6661"/>
    <lineage>
        <taxon>Eukaryota</taxon>
        <taxon>Metazoa</taxon>
        <taxon>Ecdysozoa</taxon>
        <taxon>Arthropoda</taxon>
        <taxon>Crustacea</taxon>
        <taxon>Branchiopoda</taxon>
        <taxon>Anostraca</taxon>
        <taxon>Artemiidae</taxon>
        <taxon>Artemia</taxon>
    </lineage>
</organism>
<evidence type="ECO:0000313" key="2">
    <source>
        <dbReference type="Proteomes" id="UP001187531"/>
    </source>
</evidence>
<dbReference type="EMBL" id="JAVRJZ010000012">
    <property type="protein sequence ID" value="KAK2716423.1"/>
    <property type="molecule type" value="Genomic_DNA"/>
</dbReference>
<evidence type="ECO:0000313" key="1">
    <source>
        <dbReference type="EMBL" id="KAK2716423.1"/>
    </source>
</evidence>
<protein>
    <submittedName>
        <fullName evidence="1">Uncharacterized protein</fullName>
    </submittedName>
</protein>
<comment type="caution">
    <text evidence="1">The sequence shown here is derived from an EMBL/GenBank/DDBJ whole genome shotgun (WGS) entry which is preliminary data.</text>
</comment>
<reference evidence="1" key="1">
    <citation type="submission" date="2023-07" db="EMBL/GenBank/DDBJ databases">
        <title>Chromosome-level genome assembly of Artemia franciscana.</title>
        <authorList>
            <person name="Jo E."/>
        </authorList>
    </citation>
    <scope>NUCLEOTIDE SEQUENCE</scope>
    <source>
        <tissue evidence="1">Whole body</tissue>
    </source>
</reference>
<gene>
    <name evidence="1" type="ORF">QYM36_010842</name>
</gene>
<dbReference type="AlphaFoldDB" id="A0AA88HSM3"/>
<dbReference type="Proteomes" id="UP001187531">
    <property type="component" value="Unassembled WGS sequence"/>
</dbReference>
<keyword evidence="2" id="KW-1185">Reference proteome</keyword>